<dbReference type="PANTHER" id="PTHR46972">
    <property type="entry name" value="MONOOXYGENASE ASQM-RELATED"/>
    <property type="match status" value="1"/>
</dbReference>
<keyword evidence="5" id="KW-0503">Monooxygenase</keyword>
<evidence type="ECO:0000259" key="7">
    <source>
        <dbReference type="Pfam" id="PF01494"/>
    </source>
</evidence>
<feature type="compositionally biased region" description="Polar residues" evidence="6">
    <location>
        <begin position="38"/>
        <end position="51"/>
    </location>
</feature>
<dbReference type="Proteomes" id="UP001305414">
    <property type="component" value="Unassembled WGS sequence"/>
</dbReference>
<evidence type="ECO:0000256" key="5">
    <source>
        <dbReference type="ARBA" id="ARBA00023033"/>
    </source>
</evidence>
<dbReference type="PANTHER" id="PTHR46972:SF1">
    <property type="entry name" value="FAD DEPENDENT OXIDOREDUCTASE DOMAIN-CONTAINING PROTEIN"/>
    <property type="match status" value="1"/>
</dbReference>
<comment type="caution">
    <text evidence="8">The sequence shown here is derived from an EMBL/GenBank/DDBJ whole genome shotgun (WGS) entry which is preliminary data.</text>
</comment>
<dbReference type="SUPFAM" id="SSF51905">
    <property type="entry name" value="FAD/NAD(P)-binding domain"/>
    <property type="match status" value="1"/>
</dbReference>
<sequence length="430" mass="46453">MTPHSPSASSSPHPHPKPCPPLPPSPSSAAAPAVSHSRGSSRAQESTTSSLSRDDSPDPKDHHAGGSLDLHTTTGIAALDAAGLRAEFDKLARYEAAVFTVQDAQGGNRYRARAGEGDEQRPEIDRVQLRKILVDSIPKERIRWGKTLKSVVRDEGDGEGEKGWVLKFADGTQETGFRMVVGADGASSAVRPLITLAKPRYSGKTYIEGRITPSNPQYAAALEMVGPGNSAAIGAGRALLLQQMSDRSYRAYIGIEEADTSLTRPGGILDFATDIEKSRTTILEKYYADWAPHLRAFIENAEAPFRVWPIHTLDAAVFAPEAQWTRAPGVTLLGDAAHVATTNGDGVNLAMLDALKLFEALTAELGKENADDDAAVERAIVAYETEMRKRAREHIEDGIQMSDVMFSADGAEKMIAFFKSFEEAREARES</sequence>
<organism evidence="8 9">
    <name type="scientific">Xylaria bambusicola</name>
    <dbReference type="NCBI Taxonomy" id="326684"/>
    <lineage>
        <taxon>Eukaryota</taxon>
        <taxon>Fungi</taxon>
        <taxon>Dikarya</taxon>
        <taxon>Ascomycota</taxon>
        <taxon>Pezizomycotina</taxon>
        <taxon>Sordariomycetes</taxon>
        <taxon>Xylariomycetidae</taxon>
        <taxon>Xylariales</taxon>
        <taxon>Xylariaceae</taxon>
        <taxon>Xylaria</taxon>
    </lineage>
</organism>
<evidence type="ECO:0000256" key="3">
    <source>
        <dbReference type="ARBA" id="ARBA00022827"/>
    </source>
</evidence>
<evidence type="ECO:0000256" key="6">
    <source>
        <dbReference type="SAM" id="MobiDB-lite"/>
    </source>
</evidence>
<protein>
    <recommendedName>
        <fullName evidence="7">FAD-binding domain-containing protein</fullName>
    </recommendedName>
</protein>
<accession>A0AAN7UIJ6</accession>
<dbReference type="GO" id="GO:0004497">
    <property type="term" value="F:monooxygenase activity"/>
    <property type="evidence" value="ECO:0007669"/>
    <property type="project" value="UniProtKB-KW"/>
</dbReference>
<feature type="region of interest" description="Disordered" evidence="6">
    <location>
        <begin position="1"/>
        <end position="69"/>
    </location>
</feature>
<dbReference type="EMBL" id="JAWHQM010000003">
    <property type="protein sequence ID" value="KAK5626596.1"/>
    <property type="molecule type" value="Genomic_DNA"/>
</dbReference>
<keyword evidence="3" id="KW-0274">FAD</keyword>
<keyword evidence="4" id="KW-0560">Oxidoreductase</keyword>
<evidence type="ECO:0000256" key="2">
    <source>
        <dbReference type="ARBA" id="ARBA00022630"/>
    </source>
</evidence>
<keyword evidence="9" id="KW-1185">Reference proteome</keyword>
<feature type="compositionally biased region" description="Low complexity" evidence="6">
    <location>
        <begin position="27"/>
        <end position="37"/>
    </location>
</feature>
<keyword evidence="2" id="KW-0285">Flavoprotein</keyword>
<dbReference type="Gene3D" id="3.50.50.60">
    <property type="entry name" value="FAD/NAD(P)-binding domain"/>
    <property type="match status" value="1"/>
</dbReference>
<dbReference type="InterPro" id="IPR036188">
    <property type="entry name" value="FAD/NAD-bd_sf"/>
</dbReference>
<dbReference type="AlphaFoldDB" id="A0AAN7UIJ6"/>
<dbReference type="GO" id="GO:0071949">
    <property type="term" value="F:FAD binding"/>
    <property type="evidence" value="ECO:0007669"/>
    <property type="project" value="InterPro"/>
</dbReference>
<evidence type="ECO:0000256" key="1">
    <source>
        <dbReference type="ARBA" id="ARBA00005179"/>
    </source>
</evidence>
<feature type="compositionally biased region" description="Low complexity" evidence="6">
    <location>
        <begin position="1"/>
        <end position="12"/>
    </location>
</feature>
<name>A0AAN7UIJ6_9PEZI</name>
<gene>
    <name evidence="8" type="ORF">RRF57_002311</name>
</gene>
<feature type="compositionally biased region" description="Basic and acidic residues" evidence="6">
    <location>
        <begin position="52"/>
        <end position="64"/>
    </location>
</feature>
<comment type="pathway">
    <text evidence="1">Secondary metabolite biosynthesis.</text>
</comment>
<proteinExistence type="predicted"/>
<feature type="compositionally biased region" description="Pro residues" evidence="6">
    <location>
        <begin position="17"/>
        <end position="26"/>
    </location>
</feature>
<dbReference type="InterPro" id="IPR002938">
    <property type="entry name" value="FAD-bd"/>
</dbReference>
<dbReference type="Pfam" id="PF01494">
    <property type="entry name" value="FAD_binding_3"/>
    <property type="match status" value="1"/>
</dbReference>
<reference evidence="8 9" key="1">
    <citation type="submission" date="2023-10" db="EMBL/GenBank/DDBJ databases">
        <title>Draft genome sequence of Xylaria bambusicola isolate GMP-LS, the root and basal stem rot pathogen of sugarcane in Indonesia.</title>
        <authorList>
            <person name="Selvaraj P."/>
            <person name="Muralishankar V."/>
            <person name="Muruganantham S."/>
            <person name="Sp S."/>
            <person name="Haryani S."/>
            <person name="Lau K.J.X."/>
            <person name="Naqvi N.I."/>
        </authorList>
    </citation>
    <scope>NUCLEOTIDE SEQUENCE [LARGE SCALE GENOMIC DNA]</scope>
    <source>
        <strain evidence="8">GMP-LS</strain>
    </source>
</reference>
<evidence type="ECO:0000256" key="4">
    <source>
        <dbReference type="ARBA" id="ARBA00023002"/>
    </source>
</evidence>
<evidence type="ECO:0000313" key="8">
    <source>
        <dbReference type="EMBL" id="KAK5626596.1"/>
    </source>
</evidence>
<evidence type="ECO:0000313" key="9">
    <source>
        <dbReference type="Proteomes" id="UP001305414"/>
    </source>
</evidence>
<feature type="domain" description="FAD-binding" evidence="7">
    <location>
        <begin position="325"/>
        <end position="393"/>
    </location>
</feature>